<feature type="signal peptide" evidence="5">
    <location>
        <begin position="1"/>
        <end position="26"/>
    </location>
</feature>
<evidence type="ECO:0000313" key="8">
    <source>
        <dbReference type="Proteomes" id="UP000009080"/>
    </source>
</evidence>
<organism evidence="7 8">
    <name type="scientific">Teredinibacter turnerae (strain ATCC 39867 / T7901)</name>
    <dbReference type="NCBI Taxonomy" id="377629"/>
    <lineage>
        <taxon>Bacteria</taxon>
        <taxon>Pseudomonadati</taxon>
        <taxon>Pseudomonadota</taxon>
        <taxon>Gammaproteobacteria</taxon>
        <taxon>Cellvibrionales</taxon>
        <taxon>Cellvibrionaceae</taxon>
        <taxon>Teredinibacter</taxon>
    </lineage>
</organism>
<dbReference type="eggNOG" id="COG2010">
    <property type="taxonomic scope" value="Bacteria"/>
</dbReference>
<evidence type="ECO:0000313" key="7">
    <source>
        <dbReference type="EMBL" id="ACR14020.1"/>
    </source>
</evidence>
<dbReference type="HOGENOM" id="CLU_2157150_0_0_6"/>
<dbReference type="OrthoDB" id="9770043at2"/>
<dbReference type="AlphaFoldDB" id="C5BK07"/>
<dbReference type="Gene3D" id="1.10.760.10">
    <property type="entry name" value="Cytochrome c-like domain"/>
    <property type="match status" value="1"/>
</dbReference>
<proteinExistence type="predicted"/>
<feature type="domain" description="Cytochrome c" evidence="6">
    <location>
        <begin position="25"/>
        <end position="104"/>
    </location>
</feature>
<evidence type="ECO:0000256" key="4">
    <source>
        <dbReference type="PROSITE-ProRule" id="PRU00433"/>
    </source>
</evidence>
<feature type="chain" id="PRO_5002948887" evidence="5">
    <location>
        <begin position="27"/>
        <end position="111"/>
    </location>
</feature>
<protein>
    <submittedName>
        <fullName evidence="7">Cytochrome c family protein</fullName>
    </submittedName>
</protein>
<dbReference type="RefSeq" id="WP_015820135.1">
    <property type="nucleotide sequence ID" value="NC_012997.1"/>
</dbReference>
<dbReference type="Pfam" id="PF13442">
    <property type="entry name" value="Cytochrome_CBB3"/>
    <property type="match status" value="1"/>
</dbReference>
<dbReference type="KEGG" id="ttu:TERTU_4654"/>
<dbReference type="GO" id="GO:0009055">
    <property type="term" value="F:electron transfer activity"/>
    <property type="evidence" value="ECO:0007669"/>
    <property type="project" value="InterPro"/>
</dbReference>
<evidence type="ECO:0000256" key="5">
    <source>
        <dbReference type="SAM" id="SignalP"/>
    </source>
</evidence>
<evidence type="ECO:0000256" key="2">
    <source>
        <dbReference type="ARBA" id="ARBA00022723"/>
    </source>
</evidence>
<dbReference type="PROSITE" id="PS51007">
    <property type="entry name" value="CYTC"/>
    <property type="match status" value="1"/>
</dbReference>
<evidence type="ECO:0000256" key="1">
    <source>
        <dbReference type="ARBA" id="ARBA00022617"/>
    </source>
</evidence>
<keyword evidence="1 4" id="KW-0349">Heme</keyword>
<sequence length="111" mass="11488">MIAQLKIPLRLGVVLALSTGALGSAAAPSPESIYNAYCIACHGADMNQGLGGSLVDAEWKHAQTDAQIANLIRTGLPAKGMPAFGKMLDDAQVEGLVTLIRSKAESPAKTE</sequence>
<gene>
    <name evidence="7" type="ordered locus">TERTU_4654</name>
</gene>
<dbReference type="Proteomes" id="UP000009080">
    <property type="component" value="Chromosome"/>
</dbReference>
<keyword evidence="2 4" id="KW-0479">Metal-binding</keyword>
<dbReference type="SUPFAM" id="SSF46626">
    <property type="entry name" value="Cytochrome c"/>
    <property type="match status" value="1"/>
</dbReference>
<accession>C5BK07</accession>
<evidence type="ECO:0000259" key="6">
    <source>
        <dbReference type="PROSITE" id="PS51007"/>
    </source>
</evidence>
<reference evidence="7 8" key="1">
    <citation type="journal article" date="2009" name="PLoS ONE">
        <title>The complete genome of Teredinibacter turnerae T7901: an intracellular endosymbiont of marine wood-boring bivalves (shipworms).</title>
        <authorList>
            <person name="Yang J.C."/>
            <person name="Madupu R."/>
            <person name="Durkin A.S."/>
            <person name="Ekborg N.A."/>
            <person name="Pedamallu C.S."/>
            <person name="Hostetler J.B."/>
            <person name="Radune D."/>
            <person name="Toms B.S."/>
            <person name="Henrissat B."/>
            <person name="Coutinho P.M."/>
            <person name="Schwarz S."/>
            <person name="Field L."/>
            <person name="Trindade-Silva A.E."/>
            <person name="Soares C.A.G."/>
            <person name="Elshahawi S."/>
            <person name="Hanora A."/>
            <person name="Schmidt E.W."/>
            <person name="Haygood M.G."/>
            <person name="Posfai J."/>
            <person name="Benner J."/>
            <person name="Madinger C."/>
            <person name="Nove J."/>
            <person name="Anton B."/>
            <person name="Chaudhary K."/>
            <person name="Foster J."/>
            <person name="Holman A."/>
            <person name="Kumar S."/>
            <person name="Lessard P.A."/>
            <person name="Luyten Y.A."/>
            <person name="Slatko B."/>
            <person name="Wood N."/>
            <person name="Wu B."/>
            <person name="Teplitski M."/>
            <person name="Mougous J.D."/>
            <person name="Ward N."/>
            <person name="Eisen J.A."/>
            <person name="Badger J.H."/>
            <person name="Distel D.L."/>
        </authorList>
    </citation>
    <scope>NUCLEOTIDE SEQUENCE [LARGE SCALE GENOMIC DNA]</scope>
    <source>
        <strain evidence="8">ATCC 39867 / T7901</strain>
    </source>
</reference>
<name>C5BK07_TERTT</name>
<keyword evidence="8" id="KW-1185">Reference proteome</keyword>
<keyword evidence="5" id="KW-0732">Signal</keyword>
<dbReference type="InterPro" id="IPR036909">
    <property type="entry name" value="Cyt_c-like_dom_sf"/>
</dbReference>
<dbReference type="EMBL" id="CP001614">
    <property type="protein sequence ID" value="ACR14020.1"/>
    <property type="molecule type" value="Genomic_DNA"/>
</dbReference>
<dbReference type="STRING" id="377629.TERTU_4654"/>
<dbReference type="GO" id="GO:0020037">
    <property type="term" value="F:heme binding"/>
    <property type="evidence" value="ECO:0007669"/>
    <property type="project" value="InterPro"/>
</dbReference>
<keyword evidence="3 4" id="KW-0408">Iron</keyword>
<evidence type="ECO:0000256" key="3">
    <source>
        <dbReference type="ARBA" id="ARBA00023004"/>
    </source>
</evidence>
<dbReference type="InterPro" id="IPR009056">
    <property type="entry name" value="Cyt_c-like_dom"/>
</dbReference>
<dbReference type="GO" id="GO:0046872">
    <property type="term" value="F:metal ion binding"/>
    <property type="evidence" value="ECO:0007669"/>
    <property type="project" value="UniProtKB-KW"/>
</dbReference>